<protein>
    <recommendedName>
        <fullName evidence="3">Outer membrane protein beta-barrel domain-containing protein</fullName>
    </recommendedName>
</protein>
<name>J9DG08_9PROT</name>
<dbReference type="Gene3D" id="2.40.160.20">
    <property type="match status" value="1"/>
</dbReference>
<dbReference type="AlphaFoldDB" id="J9DG08"/>
<dbReference type="Proteomes" id="UP000004836">
    <property type="component" value="Unassembled WGS sequence"/>
</dbReference>
<evidence type="ECO:0000256" key="1">
    <source>
        <dbReference type="ARBA" id="ARBA00022729"/>
    </source>
</evidence>
<dbReference type="EMBL" id="ALYF01000003">
    <property type="protein sequence ID" value="EJW20821.1"/>
    <property type="molecule type" value="Genomic_DNA"/>
</dbReference>
<dbReference type="Pfam" id="PF13505">
    <property type="entry name" value="OMP_b-brl"/>
    <property type="match status" value="1"/>
</dbReference>
<reference evidence="4 5" key="1">
    <citation type="journal article" date="2012" name="J. Bacteriol.">
        <title>Genome Sequence of Strain IMCC14465, Isolated from the East Sea, Belonging to the PS1 Clade of Alphaproteobacteria.</title>
        <authorList>
            <person name="Yang S.J."/>
            <person name="Kang I."/>
            <person name="Cho J.C."/>
        </authorList>
    </citation>
    <scope>NUCLEOTIDE SEQUENCE [LARGE SCALE GENOMIC DNA]</scope>
    <source>
        <strain evidence="4 5">IMCC14465</strain>
    </source>
</reference>
<dbReference type="InterPro" id="IPR011250">
    <property type="entry name" value="OMP/PagP_B-barrel"/>
</dbReference>
<keyword evidence="5" id="KW-1185">Reference proteome</keyword>
<accession>J9DG08</accession>
<dbReference type="SUPFAM" id="SSF56925">
    <property type="entry name" value="OMPA-like"/>
    <property type="match status" value="1"/>
</dbReference>
<gene>
    <name evidence="4" type="ORF">IMCC14465_06170</name>
</gene>
<evidence type="ECO:0000313" key="4">
    <source>
        <dbReference type="EMBL" id="EJW20821.1"/>
    </source>
</evidence>
<organism evidence="4 5">
    <name type="scientific">alpha proteobacterium IMCC14465</name>
    <dbReference type="NCBI Taxonomy" id="1220535"/>
    <lineage>
        <taxon>Bacteria</taxon>
        <taxon>Pseudomonadati</taxon>
        <taxon>Pseudomonadota</taxon>
        <taxon>Alphaproteobacteria</taxon>
        <taxon>PS1 clade</taxon>
    </lineage>
</organism>
<proteinExistence type="predicted"/>
<evidence type="ECO:0000259" key="3">
    <source>
        <dbReference type="Pfam" id="PF13505"/>
    </source>
</evidence>
<comment type="caution">
    <text evidence="4">The sequence shown here is derived from an EMBL/GenBank/DDBJ whole genome shotgun (WGS) entry which is preliminary data.</text>
</comment>
<dbReference type="OrthoDB" id="268975at2"/>
<keyword evidence="1 2" id="KW-0732">Signal</keyword>
<sequence length="198" mass="21822">MFVSRFVFNFVSNKVGYSPFLSSIFLPLLLVLPALSQAQAQSENETATHFYVTAGAVLESNFEFAGNLNNLEEEGSGYYLGGGYSFSEMISLEVGYTEANDYSNNGGQYSDVKMYELSGMTHLRFENPFSPYLRLGLYHASSDDAPSPEIDDTGILYGVGVDYSLSEGQFIRLDFTPGNAEGDELDRLMIGLVVDLQK</sequence>
<feature type="chain" id="PRO_5003822936" description="Outer membrane protein beta-barrel domain-containing protein" evidence="2">
    <location>
        <begin position="41"/>
        <end position="198"/>
    </location>
</feature>
<dbReference type="InterPro" id="IPR027385">
    <property type="entry name" value="Beta-barrel_OMP"/>
</dbReference>
<dbReference type="STRING" id="1220535.IMCC14465_06170"/>
<feature type="domain" description="Outer membrane protein beta-barrel" evidence="3">
    <location>
        <begin position="29"/>
        <end position="186"/>
    </location>
</feature>
<feature type="signal peptide" evidence="2">
    <location>
        <begin position="1"/>
        <end position="40"/>
    </location>
</feature>
<evidence type="ECO:0000313" key="5">
    <source>
        <dbReference type="Proteomes" id="UP000004836"/>
    </source>
</evidence>
<evidence type="ECO:0000256" key="2">
    <source>
        <dbReference type="SAM" id="SignalP"/>
    </source>
</evidence>